<dbReference type="InterPro" id="IPR036597">
    <property type="entry name" value="Fido-like_dom_sf"/>
</dbReference>
<gene>
    <name evidence="2" type="ORF">K435DRAFT_619087</name>
</gene>
<evidence type="ECO:0000259" key="1">
    <source>
        <dbReference type="PROSITE" id="PS51459"/>
    </source>
</evidence>
<name>A0A4S8LYA9_DENBC</name>
<feature type="domain" description="Fido" evidence="1">
    <location>
        <begin position="1"/>
        <end position="87"/>
    </location>
</feature>
<dbReference type="InterPro" id="IPR053737">
    <property type="entry name" value="Type_II_TA_Toxin"/>
</dbReference>
<dbReference type="InterPro" id="IPR003812">
    <property type="entry name" value="Fido"/>
</dbReference>
<organism evidence="2 3">
    <name type="scientific">Dendrothele bispora (strain CBS 962.96)</name>
    <dbReference type="NCBI Taxonomy" id="1314807"/>
    <lineage>
        <taxon>Eukaryota</taxon>
        <taxon>Fungi</taxon>
        <taxon>Dikarya</taxon>
        <taxon>Basidiomycota</taxon>
        <taxon>Agaricomycotina</taxon>
        <taxon>Agaricomycetes</taxon>
        <taxon>Agaricomycetidae</taxon>
        <taxon>Agaricales</taxon>
        <taxon>Agaricales incertae sedis</taxon>
        <taxon>Dendrothele</taxon>
    </lineage>
</organism>
<dbReference type="Proteomes" id="UP000297245">
    <property type="component" value="Unassembled WGS sequence"/>
</dbReference>
<dbReference type="AlphaFoldDB" id="A0A4S8LYA9"/>
<sequence length="87" mass="9358">ESALTRPLNVAIYEPHREPSYLAATLFYGVIKNHPFLDGNTRTGFFLANQYLRAQGLPGLVDGKAEAELSAVVQQILGVADGSIGLD</sequence>
<dbReference type="Pfam" id="PF02661">
    <property type="entry name" value="Fic"/>
    <property type="match status" value="1"/>
</dbReference>
<dbReference type="SUPFAM" id="SSF140931">
    <property type="entry name" value="Fic-like"/>
    <property type="match status" value="1"/>
</dbReference>
<dbReference type="OrthoDB" id="3049701at2759"/>
<accession>A0A4S8LYA9</accession>
<dbReference type="PROSITE" id="PS51459">
    <property type="entry name" value="FIDO"/>
    <property type="match status" value="1"/>
</dbReference>
<reference evidence="2 3" key="1">
    <citation type="journal article" date="2019" name="Nat. Ecol. Evol.">
        <title>Megaphylogeny resolves global patterns of mushroom evolution.</title>
        <authorList>
            <person name="Varga T."/>
            <person name="Krizsan K."/>
            <person name="Foldi C."/>
            <person name="Dima B."/>
            <person name="Sanchez-Garcia M."/>
            <person name="Sanchez-Ramirez S."/>
            <person name="Szollosi G.J."/>
            <person name="Szarkandi J.G."/>
            <person name="Papp V."/>
            <person name="Albert L."/>
            <person name="Andreopoulos W."/>
            <person name="Angelini C."/>
            <person name="Antonin V."/>
            <person name="Barry K.W."/>
            <person name="Bougher N.L."/>
            <person name="Buchanan P."/>
            <person name="Buyck B."/>
            <person name="Bense V."/>
            <person name="Catcheside P."/>
            <person name="Chovatia M."/>
            <person name="Cooper J."/>
            <person name="Damon W."/>
            <person name="Desjardin D."/>
            <person name="Finy P."/>
            <person name="Geml J."/>
            <person name="Haridas S."/>
            <person name="Hughes K."/>
            <person name="Justo A."/>
            <person name="Karasinski D."/>
            <person name="Kautmanova I."/>
            <person name="Kiss B."/>
            <person name="Kocsube S."/>
            <person name="Kotiranta H."/>
            <person name="LaButti K.M."/>
            <person name="Lechner B.E."/>
            <person name="Liimatainen K."/>
            <person name="Lipzen A."/>
            <person name="Lukacs Z."/>
            <person name="Mihaltcheva S."/>
            <person name="Morgado L.N."/>
            <person name="Niskanen T."/>
            <person name="Noordeloos M.E."/>
            <person name="Ohm R.A."/>
            <person name="Ortiz-Santana B."/>
            <person name="Ovrebo C."/>
            <person name="Racz N."/>
            <person name="Riley R."/>
            <person name="Savchenko A."/>
            <person name="Shiryaev A."/>
            <person name="Soop K."/>
            <person name="Spirin V."/>
            <person name="Szebenyi C."/>
            <person name="Tomsovsky M."/>
            <person name="Tulloss R.E."/>
            <person name="Uehling J."/>
            <person name="Grigoriev I.V."/>
            <person name="Vagvolgyi C."/>
            <person name="Papp T."/>
            <person name="Martin F.M."/>
            <person name="Miettinen O."/>
            <person name="Hibbett D.S."/>
            <person name="Nagy L.G."/>
        </authorList>
    </citation>
    <scope>NUCLEOTIDE SEQUENCE [LARGE SCALE GENOMIC DNA]</scope>
    <source>
        <strain evidence="2 3">CBS 962.96</strain>
    </source>
</reference>
<feature type="non-terminal residue" evidence="2">
    <location>
        <position position="87"/>
    </location>
</feature>
<feature type="non-terminal residue" evidence="2">
    <location>
        <position position="1"/>
    </location>
</feature>
<evidence type="ECO:0000313" key="3">
    <source>
        <dbReference type="Proteomes" id="UP000297245"/>
    </source>
</evidence>
<keyword evidence="3" id="KW-1185">Reference proteome</keyword>
<dbReference type="EMBL" id="ML179218">
    <property type="protein sequence ID" value="THU94684.1"/>
    <property type="molecule type" value="Genomic_DNA"/>
</dbReference>
<dbReference type="Gene3D" id="1.20.120.1870">
    <property type="entry name" value="Fic/DOC protein, Fido domain"/>
    <property type="match status" value="1"/>
</dbReference>
<evidence type="ECO:0000313" key="2">
    <source>
        <dbReference type="EMBL" id="THU94684.1"/>
    </source>
</evidence>
<protein>
    <recommendedName>
        <fullName evidence="1">Fido domain-containing protein</fullName>
    </recommendedName>
</protein>
<proteinExistence type="predicted"/>